<dbReference type="EMBL" id="BAAAFZ010000023">
    <property type="protein sequence ID" value="GAA0581205.1"/>
    <property type="molecule type" value="Genomic_DNA"/>
</dbReference>
<evidence type="ECO:0008006" key="3">
    <source>
        <dbReference type="Google" id="ProtNLM"/>
    </source>
</evidence>
<name>A0ABP3Q821_9PROT</name>
<organism evidence="1 2">
    <name type="scientific">Craurococcus roseus</name>
    <dbReference type="NCBI Taxonomy" id="77585"/>
    <lineage>
        <taxon>Bacteria</taxon>
        <taxon>Pseudomonadati</taxon>
        <taxon>Pseudomonadota</taxon>
        <taxon>Alphaproteobacteria</taxon>
        <taxon>Acetobacterales</taxon>
        <taxon>Acetobacteraceae</taxon>
        <taxon>Craurococcus</taxon>
    </lineage>
</organism>
<reference evidence="2" key="1">
    <citation type="journal article" date="2019" name="Int. J. Syst. Evol. Microbiol.">
        <title>The Global Catalogue of Microorganisms (GCM) 10K type strain sequencing project: providing services to taxonomists for standard genome sequencing and annotation.</title>
        <authorList>
            <consortium name="The Broad Institute Genomics Platform"/>
            <consortium name="The Broad Institute Genome Sequencing Center for Infectious Disease"/>
            <person name="Wu L."/>
            <person name="Ma J."/>
        </authorList>
    </citation>
    <scope>NUCLEOTIDE SEQUENCE [LARGE SCALE GENOMIC DNA]</scope>
    <source>
        <strain evidence="2">JCM 9933</strain>
    </source>
</reference>
<comment type="caution">
    <text evidence="1">The sequence shown here is derived from an EMBL/GenBank/DDBJ whole genome shotgun (WGS) entry which is preliminary data.</text>
</comment>
<accession>A0ABP3Q821</accession>
<keyword evidence="2" id="KW-1185">Reference proteome</keyword>
<gene>
    <name evidence="1" type="ORF">GCM10009416_19600</name>
</gene>
<proteinExistence type="predicted"/>
<dbReference type="Proteomes" id="UP001501588">
    <property type="component" value="Unassembled WGS sequence"/>
</dbReference>
<evidence type="ECO:0000313" key="2">
    <source>
        <dbReference type="Proteomes" id="UP001501588"/>
    </source>
</evidence>
<sequence length="257" mass="25761">MDGAGSVAAAKGAGVVAKPGRPFKADDFKRALARATEGHGSPAVAVAAAPRTLAARVATPFPGPAGVVAAHDAAFRARIARAESGATRPGEGYGARNAASGALGRYQLTPQALRDLGWKDAAGGWTALAARHGVGSDEGFLSSAAAQEAAMGAYLRRAEALLHRNGSLARSGGAVPGLDGSPVPLTEAGLVAAAHRRGAGSVARYLAHRNTAASADAPPLSALDRRAFAAVERRLRDFAALPYAVAARPERAAAPAG</sequence>
<protein>
    <recommendedName>
        <fullName evidence="3">Lytic transglycosylase domain-containing protein</fullName>
    </recommendedName>
</protein>
<evidence type="ECO:0000313" key="1">
    <source>
        <dbReference type="EMBL" id="GAA0581205.1"/>
    </source>
</evidence>